<sequence>REKYGMEYRRAYWDEKPDERMVSEHYRKIFPLLRKRHLFSGVEHFELFDMYRDGHVQESAFAYVNGDDHESALVLYNNQYEPVEGTIHTSAPKLCRQEDGSRVTKTVIAGRESQSERSAEGVS</sequence>
<dbReference type="AlphaFoldDB" id="A0A060CCJ3"/>
<reference evidence="1" key="1">
    <citation type="journal article" date="2013" name="Environ. Microbiol.">
        <title>Seasonally variable intestinal metagenomes of the red palm weevil (Rhynchophorus ferrugineus).</title>
        <authorList>
            <person name="Jia S."/>
            <person name="Zhang X."/>
            <person name="Zhang G."/>
            <person name="Yin A."/>
            <person name="Zhang S."/>
            <person name="Li F."/>
            <person name="Wang L."/>
            <person name="Zhao D."/>
            <person name="Yun Q."/>
            <person name="Tala"/>
            <person name="Wang J."/>
            <person name="Sun G."/>
            <person name="Baabdullah M."/>
            <person name="Yu X."/>
            <person name="Hu S."/>
            <person name="Al-Mssallem I.S."/>
            <person name="Yu J."/>
        </authorList>
    </citation>
    <scope>NUCLEOTIDE SEQUENCE</scope>
</reference>
<accession>A0A060CCJ3</accession>
<proteinExistence type="predicted"/>
<dbReference type="PANTHER" id="PTHR47786:SF2">
    <property type="entry name" value="GLYCOSYL HYDROLASE FAMILY 13 CATALYTIC DOMAIN-CONTAINING PROTEIN"/>
    <property type="match status" value="1"/>
</dbReference>
<dbReference type="PANTHER" id="PTHR47786">
    <property type="entry name" value="ALPHA-1,4-GLUCAN:MALTOSE-1-PHOSPHATE MALTOSYLTRANSFERASE"/>
    <property type="match status" value="1"/>
</dbReference>
<organism evidence="1">
    <name type="scientific">uncultured Geobacter sp</name>
    <dbReference type="NCBI Taxonomy" id="186741"/>
    <lineage>
        <taxon>Bacteria</taxon>
        <taxon>Pseudomonadati</taxon>
        <taxon>Thermodesulfobacteriota</taxon>
        <taxon>Desulfuromonadia</taxon>
        <taxon>Geobacterales</taxon>
        <taxon>Geobacteraceae</taxon>
        <taxon>Geobacter</taxon>
        <taxon>environmental samples</taxon>
    </lineage>
</organism>
<evidence type="ECO:0000313" key="1">
    <source>
        <dbReference type="EMBL" id="AIA90446.1"/>
    </source>
</evidence>
<dbReference type="EMBL" id="KF123144">
    <property type="protein sequence ID" value="AIA90446.1"/>
    <property type="molecule type" value="Genomic_DNA"/>
</dbReference>
<feature type="non-terminal residue" evidence="1">
    <location>
        <position position="123"/>
    </location>
</feature>
<name>A0A060CCJ3_9BACT</name>
<feature type="non-terminal residue" evidence="1">
    <location>
        <position position="1"/>
    </location>
</feature>
<protein>
    <submittedName>
        <fullName evidence="1">CAZy families GH13 protein</fullName>
    </submittedName>
</protein>